<accession>A0ABP0UX10</accession>
<name>A0ABP0UX10_9BRYO</name>
<reference evidence="2" key="1">
    <citation type="submission" date="2024-02" db="EMBL/GenBank/DDBJ databases">
        <authorList>
            <consortium name="ELIXIR-Norway"/>
            <consortium name="Elixir Norway"/>
        </authorList>
    </citation>
    <scope>NUCLEOTIDE SEQUENCE</scope>
</reference>
<gene>
    <name evidence="2" type="ORF">CSSPTR1EN2_LOCUS21006</name>
</gene>
<dbReference type="EMBL" id="OZ019899">
    <property type="protein sequence ID" value="CAK9231935.1"/>
    <property type="molecule type" value="Genomic_DNA"/>
</dbReference>
<organism evidence="2 3">
    <name type="scientific">Sphagnum troendelagicum</name>
    <dbReference type="NCBI Taxonomy" id="128251"/>
    <lineage>
        <taxon>Eukaryota</taxon>
        <taxon>Viridiplantae</taxon>
        <taxon>Streptophyta</taxon>
        <taxon>Embryophyta</taxon>
        <taxon>Bryophyta</taxon>
        <taxon>Sphagnophytina</taxon>
        <taxon>Sphagnopsida</taxon>
        <taxon>Sphagnales</taxon>
        <taxon>Sphagnaceae</taxon>
        <taxon>Sphagnum</taxon>
    </lineage>
</organism>
<evidence type="ECO:0000313" key="3">
    <source>
        <dbReference type="Proteomes" id="UP001497512"/>
    </source>
</evidence>
<feature type="region of interest" description="Disordered" evidence="1">
    <location>
        <begin position="170"/>
        <end position="189"/>
    </location>
</feature>
<feature type="compositionally biased region" description="Acidic residues" evidence="1">
    <location>
        <begin position="12"/>
        <end position="23"/>
    </location>
</feature>
<proteinExistence type="predicted"/>
<keyword evidence="3" id="KW-1185">Reference proteome</keyword>
<evidence type="ECO:0000256" key="1">
    <source>
        <dbReference type="SAM" id="MobiDB-lite"/>
    </source>
</evidence>
<dbReference type="Proteomes" id="UP001497512">
    <property type="component" value="Chromosome 7"/>
</dbReference>
<protein>
    <submittedName>
        <fullName evidence="2">Uncharacterized protein</fullName>
    </submittedName>
</protein>
<feature type="region of interest" description="Disordered" evidence="1">
    <location>
        <begin position="1"/>
        <end position="30"/>
    </location>
</feature>
<evidence type="ECO:0000313" key="2">
    <source>
        <dbReference type="EMBL" id="CAK9231935.1"/>
    </source>
</evidence>
<feature type="compositionally biased region" description="Basic and acidic residues" evidence="1">
    <location>
        <begin position="1"/>
        <end position="10"/>
    </location>
</feature>
<sequence length="405" mass="44360">MIERDVRGSTDESGEEGVAEDAANDLAKANGNVTTTTTTAVARNWNEVDLIDWGTTKSQETFAQPQAPHGGAGVEGTASSHLENVAVVAPPPLQQWNLMDSDLFELDASAPPPAAQSTAQSAAGGVLAISSSVPPAAGASEITRVKSMGPMGSGRSEMGCAVAVPLTDTGKEGGWSSDQTPLRRAENPVYSRSKSAAHVMNSSRLLHKPLLGAALEELNEQEIREEAERMAQREAERVHHEMVKLAVPEPQSSMHIKERMKASKGVSRFLHRIMVSREEKVQNSFDTWHTREAKHSSVDARQAKLVMPRSTFLKDLVATVHGSSKPAIKTVPPHLASKQELHFGTVESHLRDGPAWTVQEYMIRNNRWKEVEEVGGIDNFLFNFQFDDFDDFDDIDDDDDDDDDW</sequence>